<evidence type="ECO:0000313" key="4">
    <source>
        <dbReference type="Proteomes" id="UP000008912"/>
    </source>
</evidence>
<keyword evidence="2" id="KW-0472">Membrane</keyword>
<dbReference type="InParanoid" id="A0A7N5J8A4"/>
<keyword evidence="4" id="KW-1185">Reference proteome</keyword>
<sequence length="110" mass="12410">MPSSKELRGIHTPCHLLLGSVTTPIPVLSTFLFEAFSAACGFRGQGPKTFQEHLTLLCVSASYFLICRLLLFVLQSPSYKDEKKRKKKKREITTRPGWRCPRGSFPLDPV</sequence>
<feature type="region of interest" description="Disordered" evidence="1">
    <location>
        <begin position="79"/>
        <end position="110"/>
    </location>
</feature>
<dbReference type="GeneTree" id="ENSGT01150000288620"/>
<evidence type="ECO:0000256" key="1">
    <source>
        <dbReference type="SAM" id="MobiDB-lite"/>
    </source>
</evidence>
<feature type="transmembrane region" description="Helical" evidence="2">
    <location>
        <begin position="12"/>
        <end position="33"/>
    </location>
</feature>
<reference evidence="3" key="3">
    <citation type="submission" date="2025-09" db="UniProtKB">
        <authorList>
            <consortium name="Ensembl"/>
        </authorList>
    </citation>
    <scope>IDENTIFICATION</scope>
</reference>
<evidence type="ECO:0000313" key="3">
    <source>
        <dbReference type="Ensembl" id="ENSAMEP00000021498.1"/>
    </source>
</evidence>
<feature type="transmembrane region" description="Helical" evidence="2">
    <location>
        <begin position="53"/>
        <end position="74"/>
    </location>
</feature>
<organism evidence="3 4">
    <name type="scientific">Ailuropoda melanoleuca</name>
    <name type="common">Giant panda</name>
    <dbReference type="NCBI Taxonomy" id="9646"/>
    <lineage>
        <taxon>Eukaryota</taxon>
        <taxon>Metazoa</taxon>
        <taxon>Chordata</taxon>
        <taxon>Craniata</taxon>
        <taxon>Vertebrata</taxon>
        <taxon>Euteleostomi</taxon>
        <taxon>Mammalia</taxon>
        <taxon>Eutheria</taxon>
        <taxon>Laurasiatheria</taxon>
        <taxon>Carnivora</taxon>
        <taxon>Caniformia</taxon>
        <taxon>Ursidae</taxon>
        <taxon>Ailuropoda</taxon>
    </lineage>
</organism>
<accession>A0A7N5J8A4</accession>
<proteinExistence type="predicted"/>
<reference evidence="3" key="2">
    <citation type="submission" date="2025-08" db="UniProtKB">
        <authorList>
            <consortium name="Ensembl"/>
        </authorList>
    </citation>
    <scope>IDENTIFICATION</scope>
</reference>
<keyword evidence="2" id="KW-1133">Transmembrane helix</keyword>
<name>A0A7N5J8A4_AILME</name>
<protein>
    <submittedName>
        <fullName evidence="3">Uncharacterized protein</fullName>
    </submittedName>
</protein>
<reference evidence="3 4" key="1">
    <citation type="journal article" date="2010" name="Nature">
        <title>The sequence and de novo assembly of the giant panda genome.</title>
        <authorList>
            <person name="Li R."/>
            <person name="Fan W."/>
            <person name="Tian G."/>
            <person name="Zhu H."/>
            <person name="He L."/>
            <person name="Cai J."/>
            <person name="Huang Q."/>
            <person name="Cai Q."/>
            <person name="Li B."/>
            <person name="Bai Y."/>
            <person name="Zhang Z."/>
            <person name="Zhang Y."/>
            <person name="Wang W."/>
            <person name="Li J."/>
            <person name="Wei F."/>
            <person name="Li H."/>
            <person name="Jian M."/>
            <person name="Li J."/>
            <person name="Zhang Z."/>
            <person name="Nielsen R."/>
            <person name="Li D."/>
            <person name="Gu W."/>
            <person name="Yang Z."/>
            <person name="Xuan Z."/>
            <person name="Ryder O.A."/>
            <person name="Leung F.C."/>
            <person name="Zhou Y."/>
            <person name="Cao J."/>
            <person name="Sun X."/>
            <person name="Fu Y."/>
            <person name="Fang X."/>
            <person name="Guo X."/>
            <person name="Wang B."/>
            <person name="Hou R."/>
            <person name="Shen F."/>
            <person name="Mu B."/>
            <person name="Ni P."/>
            <person name="Lin R."/>
            <person name="Qian W."/>
            <person name="Wang G."/>
            <person name="Yu C."/>
            <person name="Nie W."/>
            <person name="Wang J."/>
            <person name="Wu Z."/>
            <person name="Liang H."/>
            <person name="Min J."/>
            <person name="Wu Q."/>
            <person name="Cheng S."/>
            <person name="Ruan J."/>
            <person name="Wang M."/>
            <person name="Shi Z."/>
            <person name="Wen M."/>
            <person name="Liu B."/>
            <person name="Ren X."/>
            <person name="Zheng H."/>
            <person name="Dong D."/>
            <person name="Cook K."/>
            <person name="Shan G."/>
            <person name="Zhang H."/>
            <person name="Kosiol C."/>
            <person name="Xie X."/>
            <person name="Lu Z."/>
            <person name="Zheng H."/>
            <person name="Li Y."/>
            <person name="Steiner C.C."/>
            <person name="Lam T.T."/>
            <person name="Lin S."/>
            <person name="Zhang Q."/>
            <person name="Li G."/>
            <person name="Tian J."/>
            <person name="Gong T."/>
            <person name="Liu H."/>
            <person name="Zhang D."/>
            <person name="Fang L."/>
            <person name="Ye C."/>
            <person name="Zhang J."/>
            <person name="Hu W."/>
            <person name="Xu A."/>
            <person name="Ren Y."/>
            <person name="Zhang G."/>
            <person name="Bruford M.W."/>
            <person name="Li Q."/>
            <person name="Ma L."/>
            <person name="Guo Y."/>
            <person name="An N."/>
            <person name="Hu Y."/>
            <person name="Zheng Y."/>
            <person name="Shi Y."/>
            <person name="Li Z."/>
            <person name="Liu Q."/>
            <person name="Chen Y."/>
            <person name="Zhao J."/>
            <person name="Qu N."/>
            <person name="Zhao S."/>
            <person name="Tian F."/>
            <person name="Wang X."/>
            <person name="Wang H."/>
            <person name="Xu L."/>
            <person name="Liu X."/>
            <person name="Vinar T."/>
            <person name="Wang Y."/>
            <person name="Lam T.W."/>
            <person name="Yiu S.M."/>
            <person name="Liu S."/>
            <person name="Zhang H."/>
            <person name="Li D."/>
            <person name="Huang Y."/>
            <person name="Wang X."/>
            <person name="Yang G."/>
            <person name="Jiang Z."/>
            <person name="Wang J."/>
            <person name="Qin N."/>
            <person name="Li L."/>
            <person name="Li J."/>
            <person name="Bolund L."/>
            <person name="Kristiansen K."/>
            <person name="Wong G.K."/>
            <person name="Olson M."/>
            <person name="Zhang X."/>
            <person name="Li S."/>
            <person name="Yang H."/>
            <person name="Wang J."/>
            <person name="Wang J."/>
        </authorList>
    </citation>
    <scope>NUCLEOTIDE SEQUENCE [LARGE SCALE GENOMIC DNA]</scope>
</reference>
<dbReference type="AlphaFoldDB" id="A0A7N5J8A4"/>
<evidence type="ECO:0000256" key="2">
    <source>
        <dbReference type="SAM" id="Phobius"/>
    </source>
</evidence>
<keyword evidence="2" id="KW-0812">Transmembrane</keyword>
<dbReference type="Ensembl" id="ENSAMET00000039023.1">
    <property type="protein sequence ID" value="ENSAMEP00000021498.1"/>
    <property type="gene ID" value="ENSAMEG00000028957.1"/>
</dbReference>
<dbReference type="Proteomes" id="UP000008912">
    <property type="component" value="Unassembled WGS sequence"/>
</dbReference>